<evidence type="ECO:0000313" key="4">
    <source>
        <dbReference type="Proteomes" id="UP001519343"/>
    </source>
</evidence>
<feature type="transmembrane region" description="Helical" evidence="2">
    <location>
        <begin position="196"/>
        <end position="214"/>
    </location>
</feature>
<dbReference type="SUPFAM" id="SSF103473">
    <property type="entry name" value="MFS general substrate transporter"/>
    <property type="match status" value="1"/>
</dbReference>
<name>A0ABS4GJQ8_9BACL</name>
<dbReference type="InterPro" id="IPR036259">
    <property type="entry name" value="MFS_trans_sf"/>
</dbReference>
<comment type="caution">
    <text evidence="3">The sequence shown here is derived from an EMBL/GenBank/DDBJ whole genome shotgun (WGS) entry which is preliminary data.</text>
</comment>
<sequence>MAIKTKHGLFYRWGKALNEVPDDKRTLFHTELGSQGRLLVLVHTLFLLSEALSGTFVNVYLWKENVGYALIGWYNVSFFLAMQITFMMSGKWVKVYNKMSCLRTGIAVAASFYLAVLLLGDLAPKLIIPLGFLQGVGHGFFWFSYNIVLFEITNRANRNKFNGLAGVFGSLVGMTAPLGAGYLISEMTGLKGYTTIFAISLGIYVGAVILSFFLRKRKSGGTFTLTETYTVYRRSRTWKKIFLAMIGQGANESIFNFLVGLLVFIATNTEWKLGMYTFITSAVAFVSFYIAGKFLSSKWRSQALLLGTILTTLAVVPLFFELNYTTLLIMGIGISLFSPLFFIPAVSTIFDAIGKSSQSAQWKVEYIIIRETGLNIGRLITLGIFIALVHWRDDALVLNTLLLAASIVQLMTWYYLKKVHV</sequence>
<protein>
    <submittedName>
        <fullName evidence="3">YQGE family putative transporter</fullName>
    </submittedName>
</protein>
<keyword evidence="2" id="KW-1133">Transmembrane helix</keyword>
<comment type="subcellular location">
    <subcellularLocation>
        <location evidence="1">Cell membrane</location>
        <topology evidence="1">Multi-pass membrane protein</topology>
    </subcellularLocation>
</comment>
<feature type="transmembrane region" description="Helical" evidence="2">
    <location>
        <begin position="397"/>
        <end position="416"/>
    </location>
</feature>
<dbReference type="InterPro" id="IPR052528">
    <property type="entry name" value="Sugar_transport-like"/>
</dbReference>
<feature type="transmembrane region" description="Helical" evidence="2">
    <location>
        <begin position="374"/>
        <end position="391"/>
    </location>
</feature>
<feature type="transmembrane region" description="Helical" evidence="2">
    <location>
        <begin position="38"/>
        <end position="62"/>
    </location>
</feature>
<dbReference type="EMBL" id="JAGGKT010000001">
    <property type="protein sequence ID" value="MBP1930387.1"/>
    <property type="molecule type" value="Genomic_DNA"/>
</dbReference>
<feature type="transmembrane region" description="Helical" evidence="2">
    <location>
        <begin position="303"/>
        <end position="320"/>
    </location>
</feature>
<keyword evidence="4" id="KW-1185">Reference proteome</keyword>
<feature type="transmembrane region" description="Helical" evidence="2">
    <location>
        <begin position="241"/>
        <end position="267"/>
    </location>
</feature>
<proteinExistence type="predicted"/>
<evidence type="ECO:0000256" key="2">
    <source>
        <dbReference type="SAM" id="Phobius"/>
    </source>
</evidence>
<feature type="transmembrane region" description="Helical" evidence="2">
    <location>
        <begin position="273"/>
        <end position="291"/>
    </location>
</feature>
<keyword evidence="2" id="KW-0472">Membrane</keyword>
<dbReference type="InterPro" id="IPR011701">
    <property type="entry name" value="MFS"/>
</dbReference>
<evidence type="ECO:0000313" key="3">
    <source>
        <dbReference type="EMBL" id="MBP1930387.1"/>
    </source>
</evidence>
<feature type="transmembrane region" description="Helical" evidence="2">
    <location>
        <begin position="68"/>
        <end position="88"/>
    </location>
</feature>
<feature type="transmembrane region" description="Helical" evidence="2">
    <location>
        <begin position="100"/>
        <end position="120"/>
    </location>
</feature>
<organism evidence="3 4">
    <name type="scientific">Ammoniphilus resinae</name>
    <dbReference type="NCBI Taxonomy" id="861532"/>
    <lineage>
        <taxon>Bacteria</taxon>
        <taxon>Bacillati</taxon>
        <taxon>Bacillota</taxon>
        <taxon>Bacilli</taxon>
        <taxon>Bacillales</taxon>
        <taxon>Paenibacillaceae</taxon>
        <taxon>Aneurinibacillus group</taxon>
        <taxon>Ammoniphilus</taxon>
    </lineage>
</organism>
<dbReference type="Gene3D" id="1.20.1250.20">
    <property type="entry name" value="MFS general substrate transporter like domains"/>
    <property type="match status" value="1"/>
</dbReference>
<gene>
    <name evidence="3" type="ORF">J2Z37_000374</name>
</gene>
<reference evidence="3 4" key="1">
    <citation type="submission" date="2021-03" db="EMBL/GenBank/DDBJ databases">
        <title>Genomic Encyclopedia of Type Strains, Phase IV (KMG-IV): sequencing the most valuable type-strain genomes for metagenomic binning, comparative biology and taxonomic classification.</title>
        <authorList>
            <person name="Goeker M."/>
        </authorList>
    </citation>
    <scope>NUCLEOTIDE SEQUENCE [LARGE SCALE GENOMIC DNA]</scope>
    <source>
        <strain evidence="3 4">DSM 24738</strain>
    </source>
</reference>
<dbReference type="PANTHER" id="PTHR23526">
    <property type="entry name" value="INTEGRAL MEMBRANE TRANSPORT PROTEIN-RELATED"/>
    <property type="match status" value="1"/>
</dbReference>
<accession>A0ABS4GJQ8</accession>
<dbReference type="PANTHER" id="PTHR23526:SF2">
    <property type="entry name" value="MAJOR FACILITATOR SUPERFAMILY (MFS) PROFILE DOMAIN-CONTAINING PROTEIN"/>
    <property type="match status" value="1"/>
</dbReference>
<feature type="transmembrane region" description="Helical" evidence="2">
    <location>
        <begin position="126"/>
        <end position="149"/>
    </location>
</feature>
<dbReference type="Proteomes" id="UP001519343">
    <property type="component" value="Unassembled WGS sequence"/>
</dbReference>
<feature type="transmembrane region" description="Helical" evidence="2">
    <location>
        <begin position="326"/>
        <end position="353"/>
    </location>
</feature>
<dbReference type="RefSeq" id="WP_209808340.1">
    <property type="nucleotide sequence ID" value="NZ_JAGGKT010000001.1"/>
</dbReference>
<evidence type="ECO:0000256" key="1">
    <source>
        <dbReference type="ARBA" id="ARBA00004651"/>
    </source>
</evidence>
<feature type="transmembrane region" description="Helical" evidence="2">
    <location>
        <begin position="161"/>
        <end position="184"/>
    </location>
</feature>
<keyword evidence="2" id="KW-0812">Transmembrane</keyword>
<dbReference type="Pfam" id="PF07690">
    <property type="entry name" value="MFS_1"/>
    <property type="match status" value="1"/>
</dbReference>